<comment type="subcellular location">
    <subcellularLocation>
        <location evidence="6">Cell projection</location>
        <location evidence="6">Pseudopodium</location>
    </subcellularLocation>
    <subcellularLocation>
        <location evidence="1">Cytoplasm</location>
        <location evidence="1">Cytoskeleton</location>
    </subcellularLocation>
</comment>
<keyword evidence="4" id="KW-0966">Cell projection</keyword>
<protein>
    <recommendedName>
        <fullName evidence="7">MSP domain-containing protein</fullName>
    </recommendedName>
</protein>
<dbReference type="OrthoDB" id="5812917at2759"/>
<evidence type="ECO:0000313" key="8">
    <source>
        <dbReference type="EMBL" id="CAI5451921.1"/>
    </source>
</evidence>
<evidence type="ECO:0000256" key="4">
    <source>
        <dbReference type="ARBA" id="ARBA00023273"/>
    </source>
</evidence>
<dbReference type="PANTHER" id="PTHR22920">
    <property type="entry name" value="MAJOR SPERM PROTEIN"/>
    <property type="match status" value="1"/>
</dbReference>
<reference evidence="8" key="1">
    <citation type="submission" date="2022-11" db="EMBL/GenBank/DDBJ databases">
        <authorList>
            <person name="Kikuchi T."/>
        </authorList>
    </citation>
    <scope>NUCLEOTIDE SEQUENCE</scope>
    <source>
        <strain evidence="8">PS1010</strain>
    </source>
</reference>
<evidence type="ECO:0000256" key="1">
    <source>
        <dbReference type="ARBA" id="ARBA00004245"/>
    </source>
</evidence>
<evidence type="ECO:0000256" key="5">
    <source>
        <dbReference type="ARBA" id="ARBA00037744"/>
    </source>
</evidence>
<keyword evidence="9" id="KW-1185">Reference proteome</keyword>
<comment type="caution">
    <text evidence="8">The sequence shown here is derived from an EMBL/GenBank/DDBJ whole genome shotgun (WGS) entry which is preliminary data.</text>
</comment>
<sequence>MAETQTLSKQSNLSVQNIVLSNGTEHIKLVNSSTNMIAFSCKTYKKRATTTPTGCLAPNESVILQVKSDQTLKENEEPDRLTILWTNTPEGAAKQYRSEYFFEESLVRRKNLPNRYPQISAVLATFEK</sequence>
<evidence type="ECO:0000256" key="2">
    <source>
        <dbReference type="ARBA" id="ARBA00022490"/>
    </source>
</evidence>
<dbReference type="InterPro" id="IPR013783">
    <property type="entry name" value="Ig-like_fold"/>
</dbReference>
<dbReference type="GO" id="GO:0005856">
    <property type="term" value="C:cytoskeleton"/>
    <property type="evidence" value="ECO:0007669"/>
    <property type="project" value="UniProtKB-SubCell"/>
</dbReference>
<dbReference type="Pfam" id="PF00635">
    <property type="entry name" value="Motile_Sperm"/>
    <property type="match status" value="1"/>
</dbReference>
<dbReference type="SUPFAM" id="SSF49354">
    <property type="entry name" value="PapD-like"/>
    <property type="match status" value="1"/>
</dbReference>
<evidence type="ECO:0000259" key="7">
    <source>
        <dbReference type="Pfam" id="PF00635"/>
    </source>
</evidence>
<dbReference type="InterPro" id="IPR051155">
    <property type="entry name" value="Nematode_MSP"/>
</dbReference>
<dbReference type="PANTHER" id="PTHR22920:SF7">
    <property type="entry name" value="MSP DOMAIN-CONTAINING PROTEIN-RELATED"/>
    <property type="match status" value="1"/>
</dbReference>
<dbReference type="Proteomes" id="UP001152747">
    <property type="component" value="Unassembled WGS sequence"/>
</dbReference>
<feature type="domain" description="MSP" evidence="7">
    <location>
        <begin position="21"/>
        <end position="94"/>
    </location>
</feature>
<evidence type="ECO:0000313" key="9">
    <source>
        <dbReference type="Proteomes" id="UP001152747"/>
    </source>
</evidence>
<keyword evidence="2" id="KW-0963">Cytoplasm</keyword>
<accession>A0A9P1IWC2</accession>
<name>A0A9P1IWC2_9PELO</name>
<evidence type="ECO:0000256" key="6">
    <source>
        <dbReference type="ARBA" id="ARBA00037818"/>
    </source>
</evidence>
<proteinExistence type="predicted"/>
<dbReference type="GO" id="GO:0031143">
    <property type="term" value="C:pseudopodium"/>
    <property type="evidence" value="ECO:0007669"/>
    <property type="project" value="UniProtKB-SubCell"/>
</dbReference>
<keyword evidence="3" id="KW-0206">Cytoskeleton</keyword>
<dbReference type="EMBL" id="CANHGI010000005">
    <property type="protein sequence ID" value="CAI5451921.1"/>
    <property type="molecule type" value="Genomic_DNA"/>
</dbReference>
<dbReference type="InterPro" id="IPR000535">
    <property type="entry name" value="MSP_dom"/>
</dbReference>
<comment type="function">
    <text evidence="5">Central component in molecular interactions underlying sperm crawling. Forms an extensive filament system that extends from sperm villipoda, along the leading edge of the pseudopod.</text>
</comment>
<gene>
    <name evidence="8" type="ORF">CAMP_LOCUS14558</name>
</gene>
<organism evidence="8 9">
    <name type="scientific">Caenorhabditis angaria</name>
    <dbReference type="NCBI Taxonomy" id="860376"/>
    <lineage>
        <taxon>Eukaryota</taxon>
        <taxon>Metazoa</taxon>
        <taxon>Ecdysozoa</taxon>
        <taxon>Nematoda</taxon>
        <taxon>Chromadorea</taxon>
        <taxon>Rhabditida</taxon>
        <taxon>Rhabditina</taxon>
        <taxon>Rhabditomorpha</taxon>
        <taxon>Rhabditoidea</taxon>
        <taxon>Rhabditidae</taxon>
        <taxon>Peloderinae</taxon>
        <taxon>Caenorhabditis</taxon>
    </lineage>
</organism>
<dbReference type="Gene3D" id="2.60.40.10">
    <property type="entry name" value="Immunoglobulins"/>
    <property type="match status" value="1"/>
</dbReference>
<dbReference type="AlphaFoldDB" id="A0A9P1IWC2"/>
<evidence type="ECO:0000256" key="3">
    <source>
        <dbReference type="ARBA" id="ARBA00023212"/>
    </source>
</evidence>
<dbReference type="InterPro" id="IPR008962">
    <property type="entry name" value="PapD-like_sf"/>
</dbReference>